<gene>
    <name evidence="6" type="ORF">GR167_18835</name>
</gene>
<dbReference type="GO" id="GO:0003677">
    <property type="term" value="F:DNA binding"/>
    <property type="evidence" value="ECO:0007669"/>
    <property type="project" value="UniProtKB-KW"/>
</dbReference>
<dbReference type="InterPro" id="IPR009057">
    <property type="entry name" value="Homeodomain-like_sf"/>
</dbReference>
<dbReference type="InterPro" id="IPR047640">
    <property type="entry name" value="RpiR-like"/>
</dbReference>
<evidence type="ECO:0000259" key="4">
    <source>
        <dbReference type="PROSITE" id="PS51071"/>
    </source>
</evidence>
<dbReference type="Gene3D" id="3.40.50.10490">
    <property type="entry name" value="Glucose-6-phosphate isomerase like protein, domain 1"/>
    <property type="match status" value="1"/>
</dbReference>
<evidence type="ECO:0000256" key="2">
    <source>
        <dbReference type="ARBA" id="ARBA00023125"/>
    </source>
</evidence>
<dbReference type="Gene3D" id="1.10.10.10">
    <property type="entry name" value="Winged helix-like DNA-binding domain superfamily/Winged helix DNA-binding domain"/>
    <property type="match status" value="1"/>
</dbReference>
<proteinExistence type="predicted"/>
<dbReference type="PANTHER" id="PTHR30514">
    <property type="entry name" value="GLUCOKINASE"/>
    <property type="match status" value="1"/>
</dbReference>
<evidence type="ECO:0000313" key="7">
    <source>
        <dbReference type="Proteomes" id="UP000479043"/>
    </source>
</evidence>
<reference evidence="6 7" key="1">
    <citation type="submission" date="2020-01" db="EMBL/GenBank/DDBJ databases">
        <authorList>
            <person name="Chen S."/>
        </authorList>
    </citation>
    <scope>NUCLEOTIDE SEQUENCE [LARGE SCALE GENOMIC DNA]</scope>
    <source>
        <strain evidence="6 7">GS-10</strain>
    </source>
</reference>
<dbReference type="InterPro" id="IPR000281">
    <property type="entry name" value="HTH_RpiR"/>
</dbReference>
<feature type="domain" description="SIS" evidence="5">
    <location>
        <begin position="129"/>
        <end position="268"/>
    </location>
</feature>
<dbReference type="PROSITE" id="PS51464">
    <property type="entry name" value="SIS"/>
    <property type="match status" value="1"/>
</dbReference>
<keyword evidence="7" id="KW-1185">Reference proteome</keyword>
<protein>
    <submittedName>
        <fullName evidence="6">SIS domain-containing protein</fullName>
    </submittedName>
</protein>
<dbReference type="GO" id="GO:1901135">
    <property type="term" value="P:carbohydrate derivative metabolic process"/>
    <property type="evidence" value="ECO:0007669"/>
    <property type="project" value="InterPro"/>
</dbReference>
<comment type="caution">
    <text evidence="6">The sequence shown here is derived from an EMBL/GenBank/DDBJ whole genome shotgun (WGS) entry which is preliminary data.</text>
</comment>
<dbReference type="InterPro" id="IPR035472">
    <property type="entry name" value="RpiR-like_SIS"/>
</dbReference>
<evidence type="ECO:0000313" key="6">
    <source>
        <dbReference type="EMBL" id="MYM57381.1"/>
    </source>
</evidence>
<dbReference type="Pfam" id="PF01380">
    <property type="entry name" value="SIS"/>
    <property type="match status" value="1"/>
</dbReference>
<evidence type="ECO:0000256" key="1">
    <source>
        <dbReference type="ARBA" id="ARBA00023015"/>
    </source>
</evidence>
<dbReference type="CDD" id="cd05013">
    <property type="entry name" value="SIS_RpiR"/>
    <property type="match status" value="1"/>
</dbReference>
<keyword evidence="2" id="KW-0238">DNA-binding</keyword>
<dbReference type="GO" id="GO:0097367">
    <property type="term" value="F:carbohydrate derivative binding"/>
    <property type="evidence" value="ECO:0007669"/>
    <property type="project" value="InterPro"/>
</dbReference>
<dbReference type="InterPro" id="IPR036388">
    <property type="entry name" value="WH-like_DNA-bd_sf"/>
</dbReference>
<dbReference type="PROSITE" id="PS51071">
    <property type="entry name" value="HTH_RPIR"/>
    <property type="match status" value="1"/>
</dbReference>
<evidence type="ECO:0000256" key="3">
    <source>
        <dbReference type="ARBA" id="ARBA00023163"/>
    </source>
</evidence>
<dbReference type="PANTHER" id="PTHR30514:SF18">
    <property type="entry name" value="RPIR-FAMILY TRANSCRIPTIONAL REGULATOR"/>
    <property type="match status" value="1"/>
</dbReference>
<dbReference type="Proteomes" id="UP000479043">
    <property type="component" value="Unassembled WGS sequence"/>
</dbReference>
<accession>A0A6L8LMW1</accession>
<dbReference type="RefSeq" id="WP_160975289.1">
    <property type="nucleotide sequence ID" value="NZ_WWEN01000011.1"/>
</dbReference>
<sequence>MTELSSIEDRIAARYSDLSGQLQKAADYVAANPMDVASRSLRAVSSGSGLSPATYSRLARALGFDTYEEMRELCREAVGQHVPSFSEKAERLGDDGGTGKSVFQRQTEACIANIATLQAQVTEDKLTRAVEALARARNVVLFGAFGSTGIVEYLAYLANYCTSNWTLAGRMGASLGSALSVMNDKDVLFIVTKSPYARRAIIAAQMAQDLGATTIIITDSHSCPALKYADVPFIVPSESPQFFSSYTATLALLESLMAMLVACDPKGTSLRIRDVETRNSGLGEFWSE</sequence>
<evidence type="ECO:0000259" key="5">
    <source>
        <dbReference type="PROSITE" id="PS51464"/>
    </source>
</evidence>
<dbReference type="GO" id="GO:0003700">
    <property type="term" value="F:DNA-binding transcription factor activity"/>
    <property type="evidence" value="ECO:0007669"/>
    <property type="project" value="InterPro"/>
</dbReference>
<dbReference type="SUPFAM" id="SSF46689">
    <property type="entry name" value="Homeodomain-like"/>
    <property type="match status" value="1"/>
</dbReference>
<feature type="domain" description="HTH rpiR-type" evidence="4">
    <location>
        <begin position="5"/>
        <end position="81"/>
    </location>
</feature>
<dbReference type="Pfam" id="PF01418">
    <property type="entry name" value="HTH_6"/>
    <property type="match status" value="1"/>
</dbReference>
<dbReference type="SUPFAM" id="SSF53697">
    <property type="entry name" value="SIS domain"/>
    <property type="match status" value="1"/>
</dbReference>
<keyword evidence="3" id="KW-0804">Transcription</keyword>
<dbReference type="InterPro" id="IPR001347">
    <property type="entry name" value="SIS_dom"/>
</dbReference>
<name>A0A6L8LMW1_9RHOB</name>
<keyword evidence="1" id="KW-0805">Transcription regulation</keyword>
<dbReference type="EMBL" id="WWEN01000011">
    <property type="protein sequence ID" value="MYM57381.1"/>
    <property type="molecule type" value="Genomic_DNA"/>
</dbReference>
<organism evidence="6 7">
    <name type="scientific">Thalassovita mangrovi</name>
    <dbReference type="NCBI Taxonomy" id="2692236"/>
    <lineage>
        <taxon>Bacteria</taxon>
        <taxon>Pseudomonadati</taxon>
        <taxon>Pseudomonadota</taxon>
        <taxon>Alphaproteobacteria</taxon>
        <taxon>Rhodobacterales</taxon>
        <taxon>Roseobacteraceae</taxon>
        <taxon>Thalassovita</taxon>
    </lineage>
</organism>
<dbReference type="InterPro" id="IPR046348">
    <property type="entry name" value="SIS_dom_sf"/>
</dbReference>
<dbReference type="AlphaFoldDB" id="A0A6L8LMW1"/>